<sequence>MNRTQACLLFRKPNPLQVCCSHNAGPLTSRHELKSSKSPADLHCGFLEPSSESTAEKGSDLGSNSS</sequence>
<keyword evidence="3" id="KW-1185">Reference proteome</keyword>
<name>A0AAV1F9R5_XYRNO</name>
<evidence type="ECO:0000313" key="3">
    <source>
        <dbReference type="Proteomes" id="UP001178508"/>
    </source>
</evidence>
<accession>A0AAV1F9R5</accession>
<proteinExistence type="predicted"/>
<evidence type="ECO:0000256" key="1">
    <source>
        <dbReference type="SAM" id="MobiDB-lite"/>
    </source>
</evidence>
<dbReference type="Proteomes" id="UP001178508">
    <property type="component" value="Chromosome 6"/>
</dbReference>
<organism evidence="2 3">
    <name type="scientific">Xyrichtys novacula</name>
    <name type="common">Pearly razorfish</name>
    <name type="synonym">Hemipteronotus novacula</name>
    <dbReference type="NCBI Taxonomy" id="13765"/>
    <lineage>
        <taxon>Eukaryota</taxon>
        <taxon>Metazoa</taxon>
        <taxon>Chordata</taxon>
        <taxon>Craniata</taxon>
        <taxon>Vertebrata</taxon>
        <taxon>Euteleostomi</taxon>
        <taxon>Actinopterygii</taxon>
        <taxon>Neopterygii</taxon>
        <taxon>Teleostei</taxon>
        <taxon>Neoteleostei</taxon>
        <taxon>Acanthomorphata</taxon>
        <taxon>Eupercaria</taxon>
        <taxon>Labriformes</taxon>
        <taxon>Labridae</taxon>
        <taxon>Xyrichtys</taxon>
    </lineage>
</organism>
<dbReference type="AlphaFoldDB" id="A0AAV1F9R5"/>
<evidence type="ECO:0008006" key="4">
    <source>
        <dbReference type="Google" id="ProtNLM"/>
    </source>
</evidence>
<evidence type="ECO:0000313" key="2">
    <source>
        <dbReference type="EMBL" id="CAJ1057739.1"/>
    </source>
</evidence>
<dbReference type="EMBL" id="OY660869">
    <property type="protein sequence ID" value="CAJ1057739.1"/>
    <property type="molecule type" value="Genomic_DNA"/>
</dbReference>
<feature type="region of interest" description="Disordered" evidence="1">
    <location>
        <begin position="44"/>
        <end position="66"/>
    </location>
</feature>
<reference evidence="2" key="1">
    <citation type="submission" date="2023-08" db="EMBL/GenBank/DDBJ databases">
        <authorList>
            <person name="Alioto T."/>
            <person name="Alioto T."/>
            <person name="Gomez Garrido J."/>
        </authorList>
    </citation>
    <scope>NUCLEOTIDE SEQUENCE</scope>
</reference>
<protein>
    <recommendedName>
        <fullName evidence="4">Dmrt1</fullName>
    </recommendedName>
</protein>
<gene>
    <name evidence="2" type="ORF">XNOV1_A029123</name>
</gene>